<accession>A0A381CAV5</accession>
<evidence type="ECO:0000313" key="2">
    <source>
        <dbReference type="EMBL" id="SUW64951.1"/>
    </source>
</evidence>
<keyword evidence="1" id="KW-0472">Membrane</keyword>
<feature type="transmembrane region" description="Helical" evidence="1">
    <location>
        <begin position="159"/>
        <end position="180"/>
    </location>
</feature>
<dbReference type="Pfam" id="PF03929">
    <property type="entry name" value="PepSY_TM"/>
    <property type="match status" value="1"/>
</dbReference>
<evidence type="ECO:0000313" key="3">
    <source>
        <dbReference type="Proteomes" id="UP000255528"/>
    </source>
</evidence>
<dbReference type="AlphaFoldDB" id="A0A381CAV5"/>
<keyword evidence="1" id="KW-1133">Transmembrane helix</keyword>
<keyword evidence="1" id="KW-0812">Transmembrane</keyword>
<organism evidence="2 3">
    <name type="scientific">Buttiauxella agrestis</name>
    <dbReference type="NCBI Taxonomy" id="82977"/>
    <lineage>
        <taxon>Bacteria</taxon>
        <taxon>Pseudomonadati</taxon>
        <taxon>Pseudomonadota</taxon>
        <taxon>Gammaproteobacteria</taxon>
        <taxon>Enterobacterales</taxon>
        <taxon>Enterobacteriaceae</taxon>
        <taxon>Buttiauxella</taxon>
    </lineage>
</organism>
<sequence length="458" mass="50591">MSVNQSQLACRGALLTLLRRLHFYIGLFVGPFIFVAALTGTLYVLTPQIENALYHDALHTQDSDQNHPLSQQIAAARHYIGEEATIYAIRPAPEPGDTTRVQFADSALGESESRAIFISPSTLAIQGDMTVYGTSGVLPLRTWIDQFHRGLLLGDIGRIYSELAASWLWVAALGGVVLWLTSRPKRKLKVRQTPQRKARHWHITLGATLLLGLLFFSATGLTWSQWAGGNIDKMRSSLGWMTPQVNTSLAPQTGHQHHDPHAEHHAMMPGMVMPAADDSWDRVLLAARAAGIESHKTEIRPPRAADKAWTVTEIDRAWPTHVDTAAVDPNSFKVIDRTFFADFPLVAKLTRWGIDAHMGVLFGLANQLILAAFGFGLCAMILLGYRMWWLKRPAISASNPAQTLSESWLALPGFWRAASVLIAAVLGYCLPVMGVSLLLFIAADVVRWRKSTLRLQVS</sequence>
<proteinExistence type="predicted"/>
<reference evidence="2 3" key="1">
    <citation type="submission" date="2018-06" db="EMBL/GenBank/DDBJ databases">
        <authorList>
            <consortium name="Pathogen Informatics"/>
            <person name="Doyle S."/>
        </authorList>
    </citation>
    <scope>NUCLEOTIDE SEQUENCE [LARGE SCALE GENOMIC DNA]</scope>
    <source>
        <strain evidence="2 3">NCTC12119</strain>
    </source>
</reference>
<dbReference type="EMBL" id="UIGI01000001">
    <property type="protein sequence ID" value="SUW64951.1"/>
    <property type="molecule type" value="Genomic_DNA"/>
</dbReference>
<name>A0A381CAV5_9ENTR</name>
<dbReference type="PANTHER" id="PTHR34219">
    <property type="entry name" value="IRON-REGULATED INNER MEMBRANE PROTEIN-RELATED"/>
    <property type="match status" value="1"/>
</dbReference>
<feature type="transmembrane region" description="Helical" evidence="1">
    <location>
        <begin position="360"/>
        <end position="383"/>
    </location>
</feature>
<dbReference type="PANTHER" id="PTHR34219:SF1">
    <property type="entry name" value="PEPSY DOMAIN-CONTAINING PROTEIN"/>
    <property type="match status" value="1"/>
</dbReference>
<dbReference type="InterPro" id="IPR005625">
    <property type="entry name" value="PepSY-ass_TM"/>
</dbReference>
<feature type="transmembrane region" description="Helical" evidence="1">
    <location>
        <begin position="201"/>
        <end position="223"/>
    </location>
</feature>
<gene>
    <name evidence="2" type="ORF">NCTC12119_03477</name>
</gene>
<evidence type="ECO:0000256" key="1">
    <source>
        <dbReference type="SAM" id="Phobius"/>
    </source>
</evidence>
<feature type="transmembrane region" description="Helical" evidence="1">
    <location>
        <begin position="21"/>
        <end position="45"/>
    </location>
</feature>
<protein>
    <submittedName>
        <fullName evidence="2">Uncharacterized iron-regulated membrane protein</fullName>
    </submittedName>
</protein>
<feature type="transmembrane region" description="Helical" evidence="1">
    <location>
        <begin position="420"/>
        <end position="443"/>
    </location>
</feature>
<dbReference type="Proteomes" id="UP000255528">
    <property type="component" value="Unassembled WGS sequence"/>
</dbReference>